<protein>
    <submittedName>
        <fullName evidence="3">Uncharacterized protein</fullName>
    </submittedName>
</protein>
<keyword evidence="4" id="KW-1185">Reference proteome</keyword>
<feature type="compositionally biased region" description="Low complexity" evidence="1">
    <location>
        <begin position="24"/>
        <end position="43"/>
    </location>
</feature>
<sequence>MTDRPNPDAAPPEQPRPEPPAAPVNPAEPLNPTAPPNSAASPHDAPPSPEPRVDPQVDQHPDSQAFASVEAEPPSHSYAEPIPEPGRGEAAPEQVPSDPRAHVEAVAEPAAPAQVAPDPGAAPIPLEPEPSVPEPADAASVPSAALESPTDQTLALPPTTKEVEPPPVPSAPPPPPSGVPVPFAAPPTDVNGGRLAMKLAFGIGGGVALVATVVIAVVVAFTTFTNSVLDKMESTAEDFIAEVADEDWDSAYAMLCDDLRERPVEDYTGEWESWDADTAEVQPMSVEATEVEVELADGSSIALTVEVDQSAEALDTNICGWRSVSG</sequence>
<dbReference type="STRING" id="58114.SAMN05216270_12530"/>
<feature type="compositionally biased region" description="Pro residues" evidence="1">
    <location>
        <begin position="8"/>
        <end position="23"/>
    </location>
</feature>
<keyword evidence="2" id="KW-0472">Membrane</keyword>
<feature type="compositionally biased region" description="Pro residues" evidence="1">
    <location>
        <begin position="120"/>
        <end position="133"/>
    </location>
</feature>
<evidence type="ECO:0000313" key="3">
    <source>
        <dbReference type="EMBL" id="SDE50921.1"/>
    </source>
</evidence>
<accession>A0A1G7DH96</accession>
<feature type="transmembrane region" description="Helical" evidence="2">
    <location>
        <begin position="199"/>
        <end position="224"/>
    </location>
</feature>
<organism evidence="3 4">
    <name type="scientific">Glycomyces harbinensis</name>
    <dbReference type="NCBI Taxonomy" id="58114"/>
    <lineage>
        <taxon>Bacteria</taxon>
        <taxon>Bacillati</taxon>
        <taxon>Actinomycetota</taxon>
        <taxon>Actinomycetes</taxon>
        <taxon>Glycomycetales</taxon>
        <taxon>Glycomycetaceae</taxon>
        <taxon>Glycomyces</taxon>
    </lineage>
</organism>
<keyword evidence="2" id="KW-0812">Transmembrane</keyword>
<feature type="compositionally biased region" description="Basic and acidic residues" evidence="1">
    <location>
        <begin position="51"/>
        <end position="61"/>
    </location>
</feature>
<evidence type="ECO:0000313" key="4">
    <source>
        <dbReference type="Proteomes" id="UP000198949"/>
    </source>
</evidence>
<evidence type="ECO:0000256" key="2">
    <source>
        <dbReference type="SAM" id="Phobius"/>
    </source>
</evidence>
<evidence type="ECO:0000256" key="1">
    <source>
        <dbReference type="SAM" id="MobiDB-lite"/>
    </source>
</evidence>
<keyword evidence="2" id="KW-1133">Transmembrane helix</keyword>
<dbReference type="OrthoDB" id="5197221at2"/>
<name>A0A1G7DH96_9ACTN</name>
<feature type="compositionally biased region" description="Pro residues" evidence="1">
    <location>
        <begin position="165"/>
        <end position="185"/>
    </location>
</feature>
<dbReference type="RefSeq" id="WP_143015109.1">
    <property type="nucleotide sequence ID" value="NZ_FNAD01000025.1"/>
</dbReference>
<proteinExistence type="predicted"/>
<feature type="compositionally biased region" description="Low complexity" evidence="1">
    <location>
        <begin position="106"/>
        <end position="119"/>
    </location>
</feature>
<dbReference type="AlphaFoldDB" id="A0A1G7DH96"/>
<dbReference type="Proteomes" id="UP000198949">
    <property type="component" value="Unassembled WGS sequence"/>
</dbReference>
<dbReference type="EMBL" id="FNAD01000025">
    <property type="protein sequence ID" value="SDE50921.1"/>
    <property type="molecule type" value="Genomic_DNA"/>
</dbReference>
<reference evidence="4" key="1">
    <citation type="submission" date="2016-10" db="EMBL/GenBank/DDBJ databases">
        <authorList>
            <person name="Varghese N."/>
            <person name="Submissions S."/>
        </authorList>
    </citation>
    <scope>NUCLEOTIDE SEQUENCE [LARGE SCALE GENOMIC DNA]</scope>
    <source>
        <strain evidence="4">CGMCC 4.3516</strain>
    </source>
</reference>
<feature type="region of interest" description="Disordered" evidence="1">
    <location>
        <begin position="1"/>
        <end position="185"/>
    </location>
</feature>
<gene>
    <name evidence="3" type="ORF">SAMN05216270_12530</name>
</gene>